<proteinExistence type="predicted"/>
<evidence type="ECO:0000256" key="1">
    <source>
        <dbReference type="SAM" id="MobiDB-lite"/>
    </source>
</evidence>
<feature type="compositionally biased region" description="Basic and acidic residues" evidence="1">
    <location>
        <begin position="50"/>
        <end position="64"/>
    </location>
</feature>
<accession>A0ABP1RHC0</accession>
<comment type="caution">
    <text evidence="2">The sequence shown here is derived from an EMBL/GenBank/DDBJ whole genome shotgun (WGS) entry which is preliminary data.</text>
</comment>
<feature type="region of interest" description="Disordered" evidence="1">
    <location>
        <begin position="45"/>
        <end position="64"/>
    </location>
</feature>
<sequence>MTTKDDLMEYLKKEFLSLNKNRQRIQDGQKDMQMRMTTMENKIQAISDSSKAHDESIEELREDNTELERKVMTTATLDRFGNDQNLKTSSKKSGRSVVIIANNQLDIQQFQFKCLEQSDHNSKIEVTTAKVKPRENKSIIVVIIYRPPNY</sequence>
<dbReference type="EMBL" id="CAXLJM020000075">
    <property type="protein sequence ID" value="CAL8128329.1"/>
    <property type="molecule type" value="Genomic_DNA"/>
</dbReference>
<name>A0ABP1RHC0_9HEXA</name>
<evidence type="ECO:0000313" key="3">
    <source>
        <dbReference type="Proteomes" id="UP001642540"/>
    </source>
</evidence>
<gene>
    <name evidence="2" type="ORF">ODALV1_LOCUS22185</name>
</gene>
<dbReference type="Proteomes" id="UP001642540">
    <property type="component" value="Unassembled WGS sequence"/>
</dbReference>
<reference evidence="2 3" key="1">
    <citation type="submission" date="2024-08" db="EMBL/GenBank/DDBJ databases">
        <authorList>
            <person name="Cucini C."/>
            <person name="Frati F."/>
        </authorList>
    </citation>
    <scope>NUCLEOTIDE SEQUENCE [LARGE SCALE GENOMIC DNA]</scope>
</reference>
<organism evidence="2 3">
    <name type="scientific">Orchesella dallaii</name>
    <dbReference type="NCBI Taxonomy" id="48710"/>
    <lineage>
        <taxon>Eukaryota</taxon>
        <taxon>Metazoa</taxon>
        <taxon>Ecdysozoa</taxon>
        <taxon>Arthropoda</taxon>
        <taxon>Hexapoda</taxon>
        <taxon>Collembola</taxon>
        <taxon>Entomobryomorpha</taxon>
        <taxon>Entomobryoidea</taxon>
        <taxon>Orchesellidae</taxon>
        <taxon>Orchesellinae</taxon>
        <taxon>Orchesella</taxon>
    </lineage>
</organism>
<protein>
    <submittedName>
        <fullName evidence="2">Uncharacterized protein</fullName>
    </submittedName>
</protein>
<keyword evidence="3" id="KW-1185">Reference proteome</keyword>
<evidence type="ECO:0000313" key="2">
    <source>
        <dbReference type="EMBL" id="CAL8128329.1"/>
    </source>
</evidence>